<sequence length="448" mass="46379">MAFRSILQRGSLAFALGTAALLSACSDDSGSGGTSSASAGTGGEGGSVGSVGEGGTGGEGGSGGVDTVGEGGSGGAGTGGEGGSGGADPGAGGGGGDAETGAIQPNPIISRGKPAFASVGTASMINDGKYRSAGNWSAGKPTAEEPAWVAIQVGDGFERLLLSWTASYNYNYTDVQYGAPAAYRVETSSDSTNGADGTWTPVATVTDNPVRTRAHSFDFSGQRWVRLVVTAAPDVSDNGVQIDEIDVHDISNGAEDTWFFLGDSITAFAYDRDTPATQPSFAENIHEAHAAYYPAMINGGIGGELTKASDDRPSALDRIDQVLEMNPDYRFFAIGYGTNDSWDQTDPSTFKKNLQTLIDKIKEAGRVPVLARIPYAPDGAHDALDVFNEAIDELTAQNDLVPGPDLYTWFKDHPEGLLDDDVHPSPAGRIAMNKLWADAVDSLYTKAP</sequence>
<feature type="region of interest" description="Disordered" evidence="1">
    <location>
        <begin position="25"/>
        <end position="113"/>
    </location>
</feature>
<name>A0A4P2Q9M7_SORCE</name>
<gene>
    <name evidence="4" type="ORF">SOCEGT47_063450</name>
</gene>
<proteinExistence type="predicted"/>
<dbReference type="Pfam" id="PF13472">
    <property type="entry name" value="Lipase_GDSL_2"/>
    <property type="match status" value="1"/>
</dbReference>
<dbReference type="GO" id="GO:0004622">
    <property type="term" value="F:phosphatidylcholine lysophospholipase activity"/>
    <property type="evidence" value="ECO:0007669"/>
    <property type="project" value="TreeGrafter"/>
</dbReference>
<evidence type="ECO:0000259" key="3">
    <source>
        <dbReference type="Pfam" id="PF13472"/>
    </source>
</evidence>
<feature type="compositionally biased region" description="Low complexity" evidence="1">
    <location>
        <begin position="26"/>
        <end position="39"/>
    </location>
</feature>
<dbReference type="SUPFAM" id="SSF52266">
    <property type="entry name" value="SGNH hydrolase"/>
    <property type="match status" value="1"/>
</dbReference>
<dbReference type="PANTHER" id="PTHR30383">
    <property type="entry name" value="THIOESTERASE 1/PROTEASE 1/LYSOPHOSPHOLIPASE L1"/>
    <property type="match status" value="1"/>
</dbReference>
<dbReference type="AlphaFoldDB" id="A0A4P2Q9M7"/>
<dbReference type="Proteomes" id="UP000295781">
    <property type="component" value="Chromosome"/>
</dbReference>
<dbReference type="Gene3D" id="3.40.50.1110">
    <property type="entry name" value="SGNH hydrolase"/>
    <property type="match status" value="1"/>
</dbReference>
<protein>
    <recommendedName>
        <fullName evidence="3">SGNH hydrolase-type esterase domain-containing protein</fullName>
    </recommendedName>
</protein>
<dbReference type="PROSITE" id="PS51257">
    <property type="entry name" value="PROKAR_LIPOPROTEIN"/>
    <property type="match status" value="1"/>
</dbReference>
<evidence type="ECO:0000256" key="2">
    <source>
        <dbReference type="SAM" id="SignalP"/>
    </source>
</evidence>
<evidence type="ECO:0000313" key="4">
    <source>
        <dbReference type="EMBL" id="AUX25793.1"/>
    </source>
</evidence>
<organism evidence="4 5">
    <name type="scientific">Sorangium cellulosum</name>
    <name type="common">Polyangium cellulosum</name>
    <dbReference type="NCBI Taxonomy" id="56"/>
    <lineage>
        <taxon>Bacteria</taxon>
        <taxon>Pseudomonadati</taxon>
        <taxon>Myxococcota</taxon>
        <taxon>Polyangia</taxon>
        <taxon>Polyangiales</taxon>
        <taxon>Polyangiaceae</taxon>
        <taxon>Sorangium</taxon>
    </lineage>
</organism>
<dbReference type="InterPro" id="IPR036514">
    <property type="entry name" value="SGNH_hydro_sf"/>
</dbReference>
<evidence type="ECO:0000313" key="5">
    <source>
        <dbReference type="Proteomes" id="UP000295781"/>
    </source>
</evidence>
<dbReference type="InterPro" id="IPR051532">
    <property type="entry name" value="Ester_Hydrolysis_Enzymes"/>
</dbReference>
<feature type="compositionally biased region" description="Gly residues" evidence="1">
    <location>
        <begin position="40"/>
        <end position="98"/>
    </location>
</feature>
<accession>A0A4P2Q9M7</accession>
<dbReference type="OrthoDB" id="9805896at2"/>
<feature type="chain" id="PRO_5020257868" description="SGNH hydrolase-type esterase domain-containing protein" evidence="2">
    <location>
        <begin position="25"/>
        <end position="448"/>
    </location>
</feature>
<reference evidence="4 5" key="1">
    <citation type="submission" date="2015-09" db="EMBL/GenBank/DDBJ databases">
        <title>Sorangium comparison.</title>
        <authorList>
            <person name="Zaburannyi N."/>
            <person name="Bunk B."/>
            <person name="Overmann J."/>
            <person name="Mueller R."/>
        </authorList>
    </citation>
    <scope>NUCLEOTIDE SEQUENCE [LARGE SCALE GENOMIC DNA]</scope>
    <source>
        <strain evidence="4 5">So ceGT47</strain>
    </source>
</reference>
<dbReference type="EMBL" id="CP012670">
    <property type="protein sequence ID" value="AUX25793.1"/>
    <property type="molecule type" value="Genomic_DNA"/>
</dbReference>
<dbReference type="Gene3D" id="2.60.120.260">
    <property type="entry name" value="Galactose-binding domain-like"/>
    <property type="match status" value="1"/>
</dbReference>
<dbReference type="InterPro" id="IPR013830">
    <property type="entry name" value="SGNH_hydro"/>
</dbReference>
<feature type="domain" description="SGNH hydrolase-type esterase" evidence="3">
    <location>
        <begin position="260"/>
        <end position="428"/>
    </location>
</feature>
<dbReference type="PANTHER" id="PTHR30383:SF5">
    <property type="entry name" value="SGNH HYDROLASE-TYPE ESTERASE DOMAIN-CONTAINING PROTEIN"/>
    <property type="match status" value="1"/>
</dbReference>
<evidence type="ECO:0000256" key="1">
    <source>
        <dbReference type="SAM" id="MobiDB-lite"/>
    </source>
</evidence>
<dbReference type="RefSeq" id="WP_129352959.1">
    <property type="nucleotide sequence ID" value="NZ_CP012670.1"/>
</dbReference>
<feature type="signal peptide" evidence="2">
    <location>
        <begin position="1"/>
        <end position="24"/>
    </location>
</feature>
<keyword evidence="2" id="KW-0732">Signal</keyword>